<feature type="compositionally biased region" description="Basic residues" evidence="1">
    <location>
        <begin position="63"/>
        <end position="75"/>
    </location>
</feature>
<evidence type="ECO:0000313" key="2">
    <source>
        <dbReference type="EMBL" id="CAL4093264.1"/>
    </source>
</evidence>
<comment type="caution">
    <text evidence="2">The sequence shown here is derived from an EMBL/GenBank/DDBJ whole genome shotgun (WGS) entry which is preliminary data.</text>
</comment>
<dbReference type="AlphaFoldDB" id="A0AAV2QM75"/>
<dbReference type="EMBL" id="CAXKWB010008989">
    <property type="protein sequence ID" value="CAL4093264.1"/>
    <property type="molecule type" value="Genomic_DNA"/>
</dbReference>
<organism evidence="2 3">
    <name type="scientific">Meganyctiphanes norvegica</name>
    <name type="common">Northern krill</name>
    <name type="synonym">Thysanopoda norvegica</name>
    <dbReference type="NCBI Taxonomy" id="48144"/>
    <lineage>
        <taxon>Eukaryota</taxon>
        <taxon>Metazoa</taxon>
        <taxon>Ecdysozoa</taxon>
        <taxon>Arthropoda</taxon>
        <taxon>Crustacea</taxon>
        <taxon>Multicrustacea</taxon>
        <taxon>Malacostraca</taxon>
        <taxon>Eumalacostraca</taxon>
        <taxon>Eucarida</taxon>
        <taxon>Euphausiacea</taxon>
        <taxon>Euphausiidae</taxon>
        <taxon>Meganyctiphanes</taxon>
    </lineage>
</organism>
<feature type="region of interest" description="Disordered" evidence="1">
    <location>
        <begin position="156"/>
        <end position="192"/>
    </location>
</feature>
<gene>
    <name evidence="2" type="ORF">MNOR_LOCUS14765</name>
</gene>
<evidence type="ECO:0000256" key="1">
    <source>
        <dbReference type="SAM" id="MobiDB-lite"/>
    </source>
</evidence>
<proteinExistence type="predicted"/>
<feature type="compositionally biased region" description="Polar residues" evidence="1">
    <location>
        <begin position="83"/>
        <end position="92"/>
    </location>
</feature>
<sequence length="603" mass="68904">FFKTITNFVSVRVGNLFVSHILTTKTILCTHLDQNYTKMRKHKIGCKESSDCDVDANSETNKKPKRKKKMFKSPLKKPEMCPNTDTVSDSGISSQQQIFEKSNYSRLFELTPQANKKLTLGSSSSNDQSKRLEIISRPPLDFNTKVSSWLVHEDQLITSSPPPSPTLCQPPPAPESEALAQTNSNRGPLRVSSRKRIKPVEYWNNETVLYDDDGNLQSVGKFKSPLKIKNKGKIKNFDDVKIRDKFLPGESFKLQAKSKSEIVNKKKRRDRTNKNVDTSDKIIETEKIDISKMDKGKTGFAMTHNNLEETVIRRGGRNRIKPVAFWDCEFVQYDDDGNLLTVEKLGVKTEKLEIKKKRSHHKKNKSQTKAKENVELAFSSGLKSCASEYSSETNPKKKKINTTDLATKIIRRNNRGKKRKTIKDKLTEYPFNQLQKTSPYRSGGVLEIINNHGTVFKVNPMEQIEKITNQEKSRAKENVMDKPVTSSNNTKFAWQKNIDIVSGIKAKPSTALQKNNLKVDVRRSRRCRIPPVEYWNSNYIQYDQDGTLVAVELWNNTRQPTSPERNKNHAIELKKTPKSLSSADVVQNYPEDKHQLFSPLLNV</sequence>
<accession>A0AAV2QM75</accession>
<feature type="non-terminal residue" evidence="2">
    <location>
        <position position="603"/>
    </location>
</feature>
<keyword evidence="3" id="KW-1185">Reference proteome</keyword>
<feature type="non-terminal residue" evidence="2">
    <location>
        <position position="1"/>
    </location>
</feature>
<dbReference type="Proteomes" id="UP001497623">
    <property type="component" value="Unassembled WGS sequence"/>
</dbReference>
<feature type="region of interest" description="Disordered" evidence="1">
    <location>
        <begin position="48"/>
        <end position="92"/>
    </location>
</feature>
<name>A0AAV2QM75_MEGNR</name>
<reference evidence="2 3" key="1">
    <citation type="submission" date="2024-05" db="EMBL/GenBank/DDBJ databases">
        <authorList>
            <person name="Wallberg A."/>
        </authorList>
    </citation>
    <scope>NUCLEOTIDE SEQUENCE [LARGE SCALE GENOMIC DNA]</scope>
</reference>
<evidence type="ECO:0000313" key="3">
    <source>
        <dbReference type="Proteomes" id="UP001497623"/>
    </source>
</evidence>
<feature type="compositionally biased region" description="Pro residues" evidence="1">
    <location>
        <begin position="160"/>
        <end position="174"/>
    </location>
</feature>
<protein>
    <submittedName>
        <fullName evidence="2">Uncharacterized protein</fullName>
    </submittedName>
</protein>